<evidence type="ECO:0000313" key="1">
    <source>
        <dbReference type="EMBL" id="NYJ21726.1"/>
    </source>
</evidence>
<protein>
    <submittedName>
        <fullName evidence="1">Uncharacterized protein</fullName>
    </submittedName>
</protein>
<dbReference type="Proteomes" id="UP000578352">
    <property type="component" value="Unassembled WGS sequence"/>
</dbReference>
<dbReference type="EMBL" id="JACCFL010000001">
    <property type="protein sequence ID" value="NYJ21726.1"/>
    <property type="molecule type" value="Genomic_DNA"/>
</dbReference>
<reference evidence="1 2" key="1">
    <citation type="submission" date="2020-07" db="EMBL/GenBank/DDBJ databases">
        <title>Sequencing the genomes of 1000 actinobacteria strains.</title>
        <authorList>
            <person name="Klenk H.-P."/>
        </authorList>
    </citation>
    <scope>NUCLEOTIDE SEQUENCE [LARGE SCALE GENOMIC DNA]</scope>
    <source>
        <strain evidence="1 2">DSM 15165</strain>
    </source>
</reference>
<dbReference type="RefSeq" id="WP_281727841.1">
    <property type="nucleotide sequence ID" value="NZ_BAABEH010000001.1"/>
</dbReference>
<accession>A0A853CLP6</accession>
<proteinExistence type="predicted"/>
<evidence type="ECO:0000313" key="2">
    <source>
        <dbReference type="Proteomes" id="UP000578352"/>
    </source>
</evidence>
<comment type="caution">
    <text evidence="1">The sequence shown here is derived from an EMBL/GenBank/DDBJ whole genome shotgun (WGS) entry which is preliminary data.</text>
</comment>
<gene>
    <name evidence="1" type="ORF">HNR13_000013</name>
</gene>
<organism evidence="1 2">
    <name type="scientific">Leifsonia shinshuensis</name>
    <dbReference type="NCBI Taxonomy" id="150026"/>
    <lineage>
        <taxon>Bacteria</taxon>
        <taxon>Bacillati</taxon>
        <taxon>Actinomycetota</taxon>
        <taxon>Actinomycetes</taxon>
        <taxon>Micrococcales</taxon>
        <taxon>Microbacteriaceae</taxon>
        <taxon>Leifsonia</taxon>
    </lineage>
</organism>
<dbReference type="AlphaFoldDB" id="A0A853CLP6"/>
<sequence>MMVAATIPDSVLEDVPALVGKCGTHGRHAKVQFSSAQQPDST</sequence>
<name>A0A853CLP6_9MICO</name>